<feature type="compositionally biased region" description="Pro residues" evidence="1">
    <location>
        <begin position="678"/>
        <end position="703"/>
    </location>
</feature>
<dbReference type="InterPro" id="IPR012340">
    <property type="entry name" value="NA-bd_OB-fold"/>
</dbReference>
<dbReference type="AlphaFoldDB" id="A0A8J2WXJ4"/>
<feature type="compositionally biased region" description="Pro residues" evidence="1">
    <location>
        <begin position="413"/>
        <end position="441"/>
    </location>
</feature>
<feature type="region of interest" description="Disordered" evidence="1">
    <location>
        <begin position="676"/>
        <end position="710"/>
    </location>
</feature>
<dbReference type="Proteomes" id="UP000789595">
    <property type="component" value="Unassembled WGS sequence"/>
</dbReference>
<dbReference type="OrthoDB" id="448492at2759"/>
<protein>
    <recommendedName>
        <fullName evidence="2">CSD domain-containing protein</fullName>
    </recommendedName>
</protein>
<dbReference type="SMART" id="SM00726">
    <property type="entry name" value="UIM"/>
    <property type="match status" value="3"/>
</dbReference>
<dbReference type="PROSITE" id="PS51857">
    <property type="entry name" value="CSD_2"/>
    <property type="match status" value="1"/>
</dbReference>
<proteinExistence type="predicted"/>
<dbReference type="PROSITE" id="PS50330">
    <property type="entry name" value="UIM"/>
    <property type="match status" value="1"/>
</dbReference>
<dbReference type="InterPro" id="IPR002059">
    <property type="entry name" value="CSP_DNA-bd"/>
</dbReference>
<keyword evidence="4" id="KW-1185">Reference proteome</keyword>
<sequence length="781" mass="86106">MGREKAARKAHGALKTQSFTGPGARQALGQSIKSKLHLSADEQKLADKGHILDEKGDAWWRRIGYADSREEFLKFWTALRPEFREGPVPPPDGTTCKRCKMHVNLSRKPVTRNNVHRSRKNCDGGCWGQESVTLIRLWCETHELRAEDTKKTFGTYSREAQGCPYQNKDVVPSEALEQALKGRGELCQHGEAWARRIGASDDPDKLKAFTALWWDLAPQFRSWDVPPDDGRKCAQCACIFRLGFYRGTKWRDRCECNKGAKRLADEWKLMGYECYQKGLREKELVKPVQQARKKKDAPASPRIEAVAPDVAIDELELHVKDGEMKEEPSPVVVRKKKAKKKTNVDLAAQLFAGPPQARDLVGVAGSVETAPPPTESPWAAPPLSPAEDPPLPSKPPQLPSPVRPRQNSWNPAEDPPLPEPGAPPPQPPEPIPSAIYEPPPAQREEPKKTGTVIWFHPIKNQGFIKPDDGSADIWLHGDGVRPGVVLKKDDRVSYREEVYGRQARLKAVDVGKYRPAAKPTRQRSLRAPPPQFDAALERALAESADAYAHHQAPPTANDEDDELQRALKASADEFADEQRRRAAQDEQRRRAAQAAAPAPQYNSAPAPQYDPPYVPPHEPRRSLADLAGPPHNNGYAHVDDDLARALAASREAEEIDARRRRDLAAAEERLRAARLAAAPPPAAPPAPPGLPPGFGGGPPPGLPPGLAGFPAAPKLPRDPLAAFLDGAGMGRYLGLFRDEEIRTLEDFRLLTAQDLHDIGLPPHDAAVLHQRTAAHYLANGL</sequence>
<reference evidence="3" key="1">
    <citation type="submission" date="2021-11" db="EMBL/GenBank/DDBJ databases">
        <authorList>
            <consortium name="Genoscope - CEA"/>
            <person name="William W."/>
        </authorList>
    </citation>
    <scope>NUCLEOTIDE SEQUENCE</scope>
</reference>
<dbReference type="Gene3D" id="2.40.50.140">
    <property type="entry name" value="Nucleic acid-binding proteins"/>
    <property type="match status" value="1"/>
</dbReference>
<feature type="domain" description="CSD" evidence="2">
    <location>
        <begin position="447"/>
        <end position="512"/>
    </location>
</feature>
<dbReference type="GO" id="GO:0003676">
    <property type="term" value="F:nucleic acid binding"/>
    <property type="evidence" value="ECO:0007669"/>
    <property type="project" value="InterPro"/>
</dbReference>
<feature type="compositionally biased region" description="Low complexity" evidence="1">
    <location>
        <begin position="592"/>
        <end position="607"/>
    </location>
</feature>
<feature type="region of interest" description="Disordered" evidence="1">
    <location>
        <begin position="366"/>
        <end position="450"/>
    </location>
</feature>
<dbReference type="EMBL" id="CAKKNE010000001">
    <property type="protein sequence ID" value="CAH0365561.1"/>
    <property type="molecule type" value="Genomic_DNA"/>
</dbReference>
<dbReference type="InterPro" id="IPR013761">
    <property type="entry name" value="SAM/pointed_sf"/>
</dbReference>
<evidence type="ECO:0000259" key="2">
    <source>
        <dbReference type="PROSITE" id="PS51857"/>
    </source>
</evidence>
<evidence type="ECO:0000313" key="4">
    <source>
        <dbReference type="Proteomes" id="UP000789595"/>
    </source>
</evidence>
<feature type="region of interest" description="Disordered" evidence="1">
    <location>
        <begin position="321"/>
        <end position="340"/>
    </location>
</feature>
<comment type="caution">
    <text evidence="3">The sequence shown here is derived from an EMBL/GenBank/DDBJ whole genome shotgun (WGS) entry which is preliminary data.</text>
</comment>
<accession>A0A8J2WXJ4</accession>
<organism evidence="3 4">
    <name type="scientific">Pelagomonas calceolata</name>
    <dbReference type="NCBI Taxonomy" id="35677"/>
    <lineage>
        <taxon>Eukaryota</taxon>
        <taxon>Sar</taxon>
        <taxon>Stramenopiles</taxon>
        <taxon>Ochrophyta</taxon>
        <taxon>Pelagophyceae</taxon>
        <taxon>Pelagomonadales</taxon>
        <taxon>Pelagomonadaceae</taxon>
        <taxon>Pelagomonas</taxon>
    </lineage>
</organism>
<dbReference type="SUPFAM" id="SSF50249">
    <property type="entry name" value="Nucleic acid-binding proteins"/>
    <property type="match status" value="1"/>
</dbReference>
<evidence type="ECO:0000313" key="3">
    <source>
        <dbReference type="EMBL" id="CAH0365561.1"/>
    </source>
</evidence>
<dbReference type="Pfam" id="PF00313">
    <property type="entry name" value="CSD"/>
    <property type="match status" value="1"/>
</dbReference>
<feature type="region of interest" description="Disordered" evidence="1">
    <location>
        <begin position="1"/>
        <end position="24"/>
    </location>
</feature>
<feature type="region of interest" description="Disordered" evidence="1">
    <location>
        <begin position="514"/>
        <end position="637"/>
    </location>
</feature>
<name>A0A8J2WXJ4_9STRA</name>
<evidence type="ECO:0000256" key="1">
    <source>
        <dbReference type="SAM" id="MobiDB-lite"/>
    </source>
</evidence>
<dbReference type="Gene3D" id="1.10.150.50">
    <property type="entry name" value="Transcription Factor, Ets-1"/>
    <property type="match status" value="1"/>
</dbReference>
<dbReference type="CDD" id="cd09487">
    <property type="entry name" value="SAM_superfamily"/>
    <property type="match status" value="1"/>
</dbReference>
<feature type="compositionally biased region" description="Pro residues" evidence="1">
    <location>
        <begin position="370"/>
        <end position="402"/>
    </location>
</feature>
<dbReference type="SUPFAM" id="SSF47769">
    <property type="entry name" value="SAM/Pointed domain"/>
    <property type="match status" value="1"/>
</dbReference>
<feature type="compositionally biased region" description="Basic and acidic residues" evidence="1">
    <location>
        <begin position="576"/>
        <end position="589"/>
    </location>
</feature>
<gene>
    <name evidence="3" type="ORF">PECAL_1P20070</name>
</gene>
<dbReference type="InterPro" id="IPR003903">
    <property type="entry name" value="UIM_dom"/>
</dbReference>